<evidence type="ECO:0000256" key="1">
    <source>
        <dbReference type="ARBA" id="ARBA00004651"/>
    </source>
</evidence>
<gene>
    <name evidence="8" type="primary">tuaB_2</name>
    <name evidence="8" type="ORF">CA13_33780</name>
</gene>
<feature type="transmembrane region" description="Helical" evidence="7">
    <location>
        <begin position="373"/>
        <end position="390"/>
    </location>
</feature>
<feature type="transmembrane region" description="Helical" evidence="7">
    <location>
        <begin position="184"/>
        <end position="202"/>
    </location>
</feature>
<feature type="transmembrane region" description="Helical" evidence="7">
    <location>
        <begin position="426"/>
        <end position="442"/>
    </location>
</feature>
<organism evidence="8 9">
    <name type="scientific">Novipirellula herctigrandis</name>
    <dbReference type="NCBI Taxonomy" id="2527986"/>
    <lineage>
        <taxon>Bacteria</taxon>
        <taxon>Pseudomonadati</taxon>
        <taxon>Planctomycetota</taxon>
        <taxon>Planctomycetia</taxon>
        <taxon>Pirellulales</taxon>
        <taxon>Pirellulaceae</taxon>
        <taxon>Novipirellula</taxon>
    </lineage>
</organism>
<evidence type="ECO:0000256" key="6">
    <source>
        <dbReference type="ARBA" id="ARBA00023136"/>
    </source>
</evidence>
<keyword evidence="5 7" id="KW-1133">Transmembrane helix</keyword>
<keyword evidence="9" id="KW-1185">Reference proteome</keyword>
<comment type="caution">
    <text evidence="8">The sequence shown here is derived from an EMBL/GenBank/DDBJ whole genome shotgun (WGS) entry which is preliminary data.</text>
</comment>
<keyword evidence="3" id="KW-1003">Cell membrane</keyword>
<dbReference type="AlphaFoldDB" id="A0A5C5Z5R8"/>
<evidence type="ECO:0000313" key="9">
    <source>
        <dbReference type="Proteomes" id="UP000315010"/>
    </source>
</evidence>
<feature type="transmembrane region" description="Helical" evidence="7">
    <location>
        <begin position="223"/>
        <end position="245"/>
    </location>
</feature>
<feature type="transmembrane region" description="Helical" evidence="7">
    <location>
        <begin position="396"/>
        <end position="414"/>
    </location>
</feature>
<dbReference type="PANTHER" id="PTHR30250:SF10">
    <property type="entry name" value="LIPOPOLYSACCHARIDE BIOSYNTHESIS PROTEIN WZXC"/>
    <property type="match status" value="1"/>
</dbReference>
<dbReference type="InterPro" id="IPR050833">
    <property type="entry name" value="Poly_Biosynth_Transport"/>
</dbReference>
<reference evidence="8 9" key="1">
    <citation type="submission" date="2019-02" db="EMBL/GenBank/DDBJ databases">
        <title>Deep-cultivation of Planctomycetes and their phenomic and genomic characterization uncovers novel biology.</title>
        <authorList>
            <person name="Wiegand S."/>
            <person name="Jogler M."/>
            <person name="Boedeker C."/>
            <person name="Pinto D."/>
            <person name="Vollmers J."/>
            <person name="Rivas-Marin E."/>
            <person name="Kohn T."/>
            <person name="Peeters S.H."/>
            <person name="Heuer A."/>
            <person name="Rast P."/>
            <person name="Oberbeckmann S."/>
            <person name="Bunk B."/>
            <person name="Jeske O."/>
            <person name="Meyerdierks A."/>
            <person name="Storesund J.E."/>
            <person name="Kallscheuer N."/>
            <person name="Luecker S."/>
            <person name="Lage O.M."/>
            <person name="Pohl T."/>
            <person name="Merkel B.J."/>
            <person name="Hornburger P."/>
            <person name="Mueller R.-W."/>
            <person name="Bruemmer F."/>
            <person name="Labrenz M."/>
            <person name="Spormann A.M."/>
            <person name="Op Den Camp H."/>
            <person name="Overmann J."/>
            <person name="Amann R."/>
            <person name="Jetten M.S.M."/>
            <person name="Mascher T."/>
            <person name="Medema M.H."/>
            <person name="Devos D.P."/>
            <person name="Kaster A.-K."/>
            <person name="Ovreas L."/>
            <person name="Rohde M."/>
            <person name="Galperin M.Y."/>
            <person name="Jogler C."/>
        </authorList>
    </citation>
    <scope>NUCLEOTIDE SEQUENCE [LARGE SCALE GENOMIC DNA]</scope>
    <source>
        <strain evidence="8 9">CA13</strain>
    </source>
</reference>
<protein>
    <submittedName>
        <fullName evidence="8">Teichuronic acid biosynthesis protein TuaB</fullName>
    </submittedName>
</protein>
<evidence type="ECO:0000256" key="4">
    <source>
        <dbReference type="ARBA" id="ARBA00022692"/>
    </source>
</evidence>
<evidence type="ECO:0000256" key="5">
    <source>
        <dbReference type="ARBA" id="ARBA00022989"/>
    </source>
</evidence>
<feature type="transmembrane region" description="Helical" evidence="7">
    <location>
        <begin position="51"/>
        <end position="78"/>
    </location>
</feature>
<feature type="transmembrane region" description="Helical" evidence="7">
    <location>
        <begin position="448"/>
        <end position="465"/>
    </location>
</feature>
<sequence>MFSHYFNLFFSRIRNSPATFASLTTVGLFGASLILRLGSNLVLSRLVIPDVFGLMALVTIAIIGLVLLSDVGLAPAVVHHEKGDDPDFLRTAWTAQAARGVLIWGACWIAAPAVAWFYGEPMLTILIPIVGMSVAIEGFSSTGVMTAQRRLKPTAMISYNVLSQLLGTIITCTIAWFYPNIWALVIGTLAGSLLRAISSYLLPSVIKHRFRWHREYAWELFHFGKWIFVCTAAGFFAMQIDRIVLGKLGSLEVLGLYSIAATIAILPVNLITHIGDYVLFPLLAKMARETRETLRLELAPARGRILGFGLILNTGVFATAPLLFDHLYGAEYQSAGALCQWLVLSTWIGILVTVSVQTLKAVGDVQSMAFGKILRFLATIPLSIAGFHYYGLEGFIAGFTLGCVPEHALIAWQLWKQGLFLPVQEIGYTLASIASVIAIYYFGTSFWAIAALVVLISALTLFAVYHSEGRGKREVATAS</sequence>
<dbReference type="Pfam" id="PF13440">
    <property type="entry name" value="Polysacc_synt_3"/>
    <property type="match status" value="1"/>
</dbReference>
<dbReference type="RefSeq" id="WP_419194409.1">
    <property type="nucleotide sequence ID" value="NZ_SJPJ01000001.1"/>
</dbReference>
<evidence type="ECO:0000313" key="8">
    <source>
        <dbReference type="EMBL" id="TWT81923.1"/>
    </source>
</evidence>
<feature type="transmembrane region" description="Helical" evidence="7">
    <location>
        <begin position="257"/>
        <end position="284"/>
    </location>
</feature>
<accession>A0A5C5Z5R8</accession>
<feature type="transmembrane region" description="Helical" evidence="7">
    <location>
        <begin position="305"/>
        <end position="324"/>
    </location>
</feature>
<feature type="transmembrane region" description="Helical" evidence="7">
    <location>
        <begin position="99"/>
        <end position="119"/>
    </location>
</feature>
<name>A0A5C5Z5R8_9BACT</name>
<dbReference type="EMBL" id="SJPJ01000001">
    <property type="protein sequence ID" value="TWT81923.1"/>
    <property type="molecule type" value="Genomic_DNA"/>
</dbReference>
<keyword evidence="6 7" id="KW-0472">Membrane</keyword>
<dbReference type="GO" id="GO:0005886">
    <property type="term" value="C:plasma membrane"/>
    <property type="evidence" value="ECO:0007669"/>
    <property type="project" value="UniProtKB-SubCell"/>
</dbReference>
<comment type="subcellular location">
    <subcellularLocation>
        <location evidence="1">Cell membrane</location>
        <topology evidence="1">Multi-pass membrane protein</topology>
    </subcellularLocation>
</comment>
<evidence type="ECO:0000256" key="2">
    <source>
        <dbReference type="ARBA" id="ARBA00007430"/>
    </source>
</evidence>
<evidence type="ECO:0000256" key="3">
    <source>
        <dbReference type="ARBA" id="ARBA00022475"/>
    </source>
</evidence>
<proteinExistence type="inferred from homology"/>
<dbReference type="Proteomes" id="UP000315010">
    <property type="component" value="Unassembled WGS sequence"/>
</dbReference>
<keyword evidence="4 7" id="KW-0812">Transmembrane</keyword>
<feature type="transmembrane region" description="Helical" evidence="7">
    <location>
        <begin position="125"/>
        <end position="145"/>
    </location>
</feature>
<evidence type="ECO:0000256" key="7">
    <source>
        <dbReference type="SAM" id="Phobius"/>
    </source>
</evidence>
<comment type="similarity">
    <text evidence="2">Belongs to the polysaccharide synthase family.</text>
</comment>
<feature type="transmembrane region" description="Helical" evidence="7">
    <location>
        <begin position="344"/>
        <end position="361"/>
    </location>
</feature>
<dbReference type="PANTHER" id="PTHR30250">
    <property type="entry name" value="PST FAMILY PREDICTED COLANIC ACID TRANSPORTER"/>
    <property type="match status" value="1"/>
</dbReference>
<feature type="transmembrane region" description="Helical" evidence="7">
    <location>
        <begin position="20"/>
        <end position="39"/>
    </location>
</feature>
<feature type="transmembrane region" description="Helical" evidence="7">
    <location>
        <begin position="157"/>
        <end position="178"/>
    </location>
</feature>